<keyword evidence="3" id="KW-1185">Reference proteome</keyword>
<keyword evidence="1" id="KW-1133">Transmembrane helix</keyword>
<sequence>MLDILQADLLKLKRKWFWLLVFLGPFGVVSLQIVNYGVRYDWLIRQQPDVWLGLIQNINMFVAPALLLGMTILASQIANIEHQQSSWKQLLSLPVRRRDVFSSKFIIVFFMLLLSCALLFVGTIILGVYLHFGDDIPLLLIFKNSFYPLLAGIPILAIQLWLSITIQNQAYSLSVGILGSVCSMYAYSAPDWFIWKWPLLQAGQGQEKFLLAGVLAGSVILLGGIIDFQRKDVK</sequence>
<feature type="transmembrane region" description="Helical" evidence="1">
    <location>
        <begin position="209"/>
        <end position="228"/>
    </location>
</feature>
<dbReference type="Pfam" id="PF12730">
    <property type="entry name" value="ABC2_membrane_4"/>
    <property type="match status" value="1"/>
</dbReference>
<proteinExistence type="predicted"/>
<comment type="caution">
    <text evidence="2">The sequence shown here is derived from an EMBL/GenBank/DDBJ whole genome shotgun (WGS) entry which is preliminary data.</text>
</comment>
<feature type="transmembrane region" description="Helical" evidence="1">
    <location>
        <begin position="146"/>
        <end position="164"/>
    </location>
</feature>
<protein>
    <submittedName>
        <fullName evidence="2">ABC transporter permease</fullName>
    </submittedName>
</protein>
<dbReference type="PANTHER" id="PTHR37305:SF1">
    <property type="entry name" value="MEMBRANE PROTEIN"/>
    <property type="match status" value="1"/>
</dbReference>
<keyword evidence="1" id="KW-0472">Membrane</keyword>
<dbReference type="RefSeq" id="WP_379951259.1">
    <property type="nucleotide sequence ID" value="NZ_JBHMAF010000180.1"/>
</dbReference>
<gene>
    <name evidence="2" type="ORF">ACFFMS_22275</name>
</gene>
<dbReference type="Proteomes" id="UP001589609">
    <property type="component" value="Unassembled WGS sequence"/>
</dbReference>
<evidence type="ECO:0000256" key="1">
    <source>
        <dbReference type="SAM" id="Phobius"/>
    </source>
</evidence>
<feature type="transmembrane region" description="Helical" evidence="1">
    <location>
        <begin position="58"/>
        <end position="80"/>
    </location>
</feature>
<organism evidence="2 3">
    <name type="scientific">Ectobacillus funiculus</name>
    <dbReference type="NCBI Taxonomy" id="137993"/>
    <lineage>
        <taxon>Bacteria</taxon>
        <taxon>Bacillati</taxon>
        <taxon>Bacillota</taxon>
        <taxon>Bacilli</taxon>
        <taxon>Bacillales</taxon>
        <taxon>Bacillaceae</taxon>
        <taxon>Ectobacillus</taxon>
    </lineage>
</organism>
<dbReference type="CDD" id="cd21809">
    <property type="entry name" value="ABC-2_lan_permease-like"/>
    <property type="match status" value="1"/>
</dbReference>
<evidence type="ECO:0000313" key="2">
    <source>
        <dbReference type="EMBL" id="MFB9761003.1"/>
    </source>
</evidence>
<evidence type="ECO:0000313" key="3">
    <source>
        <dbReference type="Proteomes" id="UP001589609"/>
    </source>
</evidence>
<dbReference type="EMBL" id="JBHMAF010000180">
    <property type="protein sequence ID" value="MFB9761003.1"/>
    <property type="molecule type" value="Genomic_DNA"/>
</dbReference>
<feature type="transmembrane region" description="Helical" evidence="1">
    <location>
        <begin position="171"/>
        <end position="189"/>
    </location>
</feature>
<keyword evidence="1" id="KW-0812">Transmembrane</keyword>
<name>A0ABV5WLA8_9BACI</name>
<feature type="transmembrane region" description="Helical" evidence="1">
    <location>
        <begin position="101"/>
        <end position="126"/>
    </location>
</feature>
<dbReference type="PANTHER" id="PTHR37305">
    <property type="entry name" value="INTEGRAL MEMBRANE PROTEIN-RELATED"/>
    <property type="match status" value="1"/>
</dbReference>
<reference evidence="2 3" key="1">
    <citation type="submission" date="2024-09" db="EMBL/GenBank/DDBJ databases">
        <authorList>
            <person name="Sun Q."/>
            <person name="Mori K."/>
        </authorList>
    </citation>
    <scope>NUCLEOTIDE SEQUENCE [LARGE SCALE GENOMIC DNA]</scope>
    <source>
        <strain evidence="2 3">JCM 11201</strain>
    </source>
</reference>
<feature type="transmembrane region" description="Helical" evidence="1">
    <location>
        <begin position="16"/>
        <end position="38"/>
    </location>
</feature>
<accession>A0ABV5WLA8</accession>